<feature type="domain" description="CMP/dCMP-type deaminase" evidence="13">
    <location>
        <begin position="11"/>
        <end position="135"/>
    </location>
</feature>
<evidence type="ECO:0000256" key="1">
    <source>
        <dbReference type="ARBA" id="ARBA00002151"/>
    </source>
</evidence>
<dbReference type="PROSITE" id="PS51747">
    <property type="entry name" value="CYT_DCMP_DEAMINASES_2"/>
    <property type="match status" value="1"/>
</dbReference>
<dbReference type="PROSITE" id="PS00903">
    <property type="entry name" value="CYT_DCMP_DEAMINASES_1"/>
    <property type="match status" value="1"/>
</dbReference>
<dbReference type="InterPro" id="IPR002125">
    <property type="entry name" value="CMP_dCMP_dom"/>
</dbReference>
<dbReference type="Pfam" id="PF01872">
    <property type="entry name" value="RibD_C"/>
    <property type="match status" value="1"/>
</dbReference>
<dbReference type="Proteomes" id="UP000829542">
    <property type="component" value="Chromosome"/>
</dbReference>
<dbReference type="EC" id="3.5.4.26" evidence="12"/>
<gene>
    <name evidence="14" type="primary">ribD</name>
    <name evidence="14" type="ORF">MMG00_04855</name>
</gene>
<dbReference type="InterPro" id="IPR024072">
    <property type="entry name" value="DHFR-like_dom_sf"/>
</dbReference>
<keyword evidence="12 14" id="KW-0378">Hydrolase</keyword>
<reference evidence="14 15" key="1">
    <citation type="submission" date="2022-03" db="EMBL/GenBank/DDBJ databases">
        <title>Ignatzschineria rhizosphaerae HR5S32.</title>
        <authorList>
            <person name="Sun J.Q."/>
            <person name="Feng J.Y."/>
        </authorList>
    </citation>
    <scope>NUCLEOTIDE SEQUENCE [LARGE SCALE GENOMIC DNA]</scope>
    <source>
        <strain evidence="14 15">HR5S32</strain>
    </source>
</reference>
<dbReference type="EMBL" id="CP093379">
    <property type="protein sequence ID" value="UNM97183.1"/>
    <property type="molecule type" value="Genomic_DNA"/>
</dbReference>
<sequence length="379" mass="41545">MSRKFETKQHQSDLQFLKEAMALATKGYGRVSPNPYVGALLVKEGQIIGRGFHRAAGEAHAEVMAVKDALENGHALKGTTLYVTLEPCCFHGKTPACTDLILKSGITRVVTAMEDPNPSVAGKGHQILRDAGIEVVTNLLKAEGDRLIRHFALNQREKRPFVTLKAALSLDGKLATQTKDSKWITGSEARKQGHFYRGEHDAILVGKGTLLEDDPALTVRYGFETKAPVRILMINDFSNLDEKVIKSYQFFDTSLAPSMICYHEKNPPESSIAASISQKGVKLVSLKETSPQALLAYCFENGLMSLFIEGGAGIYDAFITADLVDEYLLFYGPKLIGNPNALELWKNSPIKNLEDAPQLSIISAKMCGESLLTTATRSR</sequence>
<dbReference type="Gene3D" id="3.40.430.10">
    <property type="entry name" value="Dihydrofolate Reductase, subunit A"/>
    <property type="match status" value="1"/>
</dbReference>
<name>A0ABY3X2R7_9GAMM</name>
<dbReference type="PANTHER" id="PTHR38011:SF7">
    <property type="entry name" value="2,5-DIAMINO-6-RIBOSYLAMINO-4(3H)-PYRIMIDINONE 5'-PHOSPHATE REDUCTASE"/>
    <property type="match status" value="1"/>
</dbReference>
<evidence type="ECO:0000256" key="9">
    <source>
        <dbReference type="ARBA" id="ARBA00022857"/>
    </source>
</evidence>
<comment type="similarity">
    <text evidence="4 12">In the N-terminal section; belongs to the cytidine and deoxycytidylate deaminase family.</text>
</comment>
<dbReference type="InterPro" id="IPR002734">
    <property type="entry name" value="RibDG_C"/>
</dbReference>
<dbReference type="InterPro" id="IPR004794">
    <property type="entry name" value="Eubact_RibD"/>
</dbReference>
<keyword evidence="11" id="KW-0511">Multifunctional enzyme</keyword>
<keyword evidence="8 12" id="KW-0862">Zinc</keyword>
<evidence type="ECO:0000256" key="7">
    <source>
        <dbReference type="ARBA" id="ARBA00022723"/>
    </source>
</evidence>
<evidence type="ECO:0000256" key="5">
    <source>
        <dbReference type="ARBA" id="ARBA00007417"/>
    </source>
</evidence>
<dbReference type="SUPFAM" id="SSF53927">
    <property type="entry name" value="Cytidine deaminase-like"/>
    <property type="match status" value="1"/>
</dbReference>
<dbReference type="InterPro" id="IPR050765">
    <property type="entry name" value="Riboflavin_Biosynth_HTPR"/>
</dbReference>
<evidence type="ECO:0000256" key="6">
    <source>
        <dbReference type="ARBA" id="ARBA00022619"/>
    </source>
</evidence>
<dbReference type="Pfam" id="PF00383">
    <property type="entry name" value="dCMP_cyt_deam_1"/>
    <property type="match status" value="1"/>
</dbReference>
<keyword evidence="9 12" id="KW-0521">NADP</keyword>
<dbReference type="EC" id="1.1.1.193" evidence="12"/>
<comment type="cofactor">
    <cofactor evidence="12">
        <name>Zn(2+)</name>
        <dbReference type="ChEBI" id="CHEBI:29105"/>
    </cofactor>
    <text evidence="12">Binds 1 zinc ion.</text>
</comment>
<comment type="pathway">
    <text evidence="3 12">Cofactor biosynthesis; riboflavin biosynthesis; 5-amino-6-(D-ribitylamino)uracil from GTP: step 3/4.</text>
</comment>
<comment type="function">
    <text evidence="1 12">Converts 2,5-diamino-6-(ribosylamino)-4(3h)-pyrimidinone 5'-phosphate into 5-amino-6-(ribosylamino)-2,4(1h,3h)-pyrimidinedione 5'-phosphate.</text>
</comment>
<keyword evidence="15" id="KW-1185">Reference proteome</keyword>
<dbReference type="GO" id="GO:0008703">
    <property type="term" value="F:5-amino-6-(5-phosphoribosylamino)uracil reductase activity"/>
    <property type="evidence" value="ECO:0007669"/>
    <property type="project" value="UniProtKB-EC"/>
</dbReference>
<evidence type="ECO:0000259" key="13">
    <source>
        <dbReference type="PROSITE" id="PS51747"/>
    </source>
</evidence>
<proteinExistence type="inferred from homology"/>
<dbReference type="InterPro" id="IPR016193">
    <property type="entry name" value="Cytidine_deaminase-like"/>
</dbReference>
<evidence type="ECO:0000256" key="3">
    <source>
        <dbReference type="ARBA" id="ARBA00004910"/>
    </source>
</evidence>
<evidence type="ECO:0000256" key="4">
    <source>
        <dbReference type="ARBA" id="ARBA00005259"/>
    </source>
</evidence>
<evidence type="ECO:0000313" key="15">
    <source>
        <dbReference type="Proteomes" id="UP000829542"/>
    </source>
</evidence>
<evidence type="ECO:0000256" key="8">
    <source>
        <dbReference type="ARBA" id="ARBA00022833"/>
    </source>
</evidence>
<dbReference type="GO" id="GO:0008835">
    <property type="term" value="F:diaminohydroxyphosphoribosylaminopyrimidine deaminase activity"/>
    <property type="evidence" value="ECO:0007669"/>
    <property type="project" value="UniProtKB-EC"/>
</dbReference>
<evidence type="ECO:0000256" key="2">
    <source>
        <dbReference type="ARBA" id="ARBA00004882"/>
    </source>
</evidence>
<organism evidence="14 15">
    <name type="scientific">Ignatzschineria rhizosphaerae</name>
    <dbReference type="NCBI Taxonomy" id="2923279"/>
    <lineage>
        <taxon>Bacteria</taxon>
        <taxon>Pseudomonadati</taxon>
        <taxon>Pseudomonadota</taxon>
        <taxon>Gammaproteobacteria</taxon>
        <taxon>Cardiobacteriales</taxon>
        <taxon>Ignatzschineriaceae</taxon>
        <taxon>Ignatzschineria</taxon>
    </lineage>
</organism>
<accession>A0ABY3X2R7</accession>
<comment type="catalytic activity">
    <reaction evidence="12">
        <text>5-amino-6-(5-phospho-D-ribitylamino)uracil + NADP(+) = 5-amino-6-(5-phospho-D-ribosylamino)uracil + NADPH + H(+)</text>
        <dbReference type="Rhea" id="RHEA:17845"/>
        <dbReference type="ChEBI" id="CHEBI:15378"/>
        <dbReference type="ChEBI" id="CHEBI:57783"/>
        <dbReference type="ChEBI" id="CHEBI:58349"/>
        <dbReference type="ChEBI" id="CHEBI:58421"/>
        <dbReference type="ChEBI" id="CHEBI:58453"/>
        <dbReference type="EC" id="1.1.1.193"/>
    </reaction>
</comment>
<dbReference type="InterPro" id="IPR016192">
    <property type="entry name" value="APOBEC/CMP_deaminase_Zn-bd"/>
</dbReference>
<keyword evidence="6 12" id="KW-0686">Riboflavin biosynthesis</keyword>
<evidence type="ECO:0000256" key="10">
    <source>
        <dbReference type="ARBA" id="ARBA00023002"/>
    </source>
</evidence>
<dbReference type="PIRSF" id="PIRSF006769">
    <property type="entry name" value="RibD"/>
    <property type="match status" value="1"/>
</dbReference>
<dbReference type="SUPFAM" id="SSF53597">
    <property type="entry name" value="Dihydrofolate reductase-like"/>
    <property type="match status" value="1"/>
</dbReference>
<dbReference type="RefSeq" id="WP_242152195.1">
    <property type="nucleotide sequence ID" value="NZ_CP093379.1"/>
</dbReference>
<keyword evidence="7 12" id="KW-0479">Metal-binding</keyword>
<evidence type="ECO:0000313" key="14">
    <source>
        <dbReference type="EMBL" id="UNM97183.1"/>
    </source>
</evidence>
<dbReference type="Gene3D" id="3.40.140.10">
    <property type="entry name" value="Cytidine Deaminase, domain 2"/>
    <property type="match status" value="1"/>
</dbReference>
<comment type="catalytic activity">
    <reaction evidence="12">
        <text>2,5-diamino-6-hydroxy-4-(5-phosphoribosylamino)-pyrimidine + H2O + H(+) = 5-amino-6-(5-phospho-D-ribosylamino)uracil + NH4(+)</text>
        <dbReference type="Rhea" id="RHEA:21868"/>
        <dbReference type="ChEBI" id="CHEBI:15377"/>
        <dbReference type="ChEBI" id="CHEBI:15378"/>
        <dbReference type="ChEBI" id="CHEBI:28938"/>
        <dbReference type="ChEBI" id="CHEBI:58453"/>
        <dbReference type="ChEBI" id="CHEBI:58614"/>
        <dbReference type="EC" id="3.5.4.26"/>
    </reaction>
</comment>
<comment type="pathway">
    <text evidence="2 12">Cofactor biosynthesis; riboflavin biosynthesis; 5-amino-6-(D-ribitylamino)uracil from GTP: step 2/4.</text>
</comment>
<dbReference type="NCBIfam" id="TIGR00326">
    <property type="entry name" value="eubact_ribD"/>
    <property type="match status" value="1"/>
</dbReference>
<dbReference type="PANTHER" id="PTHR38011">
    <property type="entry name" value="DIHYDROFOLATE REDUCTASE FAMILY PROTEIN (AFU_ORTHOLOGUE AFUA_8G06820)"/>
    <property type="match status" value="1"/>
</dbReference>
<protein>
    <recommendedName>
        <fullName evidence="12">Riboflavin biosynthesis protein RibD</fullName>
    </recommendedName>
    <domain>
        <recommendedName>
            <fullName evidence="12">Diaminohydroxyphosphoribosylaminopyrimidine deaminase</fullName>
            <shortName evidence="12">DRAP deaminase</shortName>
            <ecNumber evidence="12">3.5.4.26</ecNumber>
        </recommendedName>
        <alternativeName>
            <fullName evidence="12">Riboflavin-specific deaminase</fullName>
        </alternativeName>
    </domain>
    <domain>
        <recommendedName>
            <fullName evidence="12">5-amino-6-(5-phosphoribosylamino)uracil reductase</fullName>
            <ecNumber evidence="12">1.1.1.193</ecNumber>
        </recommendedName>
        <alternativeName>
            <fullName evidence="12">HTP reductase</fullName>
        </alternativeName>
    </domain>
</protein>
<comment type="similarity">
    <text evidence="5 12">In the C-terminal section; belongs to the HTP reductase family.</text>
</comment>
<evidence type="ECO:0000256" key="12">
    <source>
        <dbReference type="PIRNR" id="PIRNR006769"/>
    </source>
</evidence>
<keyword evidence="10 12" id="KW-0560">Oxidoreductase</keyword>
<dbReference type="CDD" id="cd01284">
    <property type="entry name" value="Riboflavin_deaminase-reductase"/>
    <property type="match status" value="1"/>
</dbReference>
<evidence type="ECO:0000256" key="11">
    <source>
        <dbReference type="ARBA" id="ARBA00023268"/>
    </source>
</evidence>